<dbReference type="PANTHER" id="PTHR19288:SF95">
    <property type="entry name" value="D-GLYCEROL 3-PHOSPHATE PHOSPHATASE"/>
    <property type="match status" value="1"/>
</dbReference>
<dbReference type="Gene3D" id="3.40.50.1000">
    <property type="entry name" value="HAD superfamily/HAD-like"/>
    <property type="match status" value="2"/>
</dbReference>
<dbReference type="InterPro" id="IPR006357">
    <property type="entry name" value="HAD-SF_hydro_IIA"/>
</dbReference>
<dbReference type="InterPro" id="IPR006439">
    <property type="entry name" value="HAD-SF_hydro_IA"/>
</dbReference>
<dbReference type="PATRIC" id="fig|1224163.3.peg.1297"/>
<reference evidence="1 2" key="1">
    <citation type="submission" date="2012-11" db="EMBL/GenBank/DDBJ databases">
        <title>The complete genome sequence of Corynebacterium maris Coryn-1 (=DSM 45190).</title>
        <authorList>
            <person name="Schaffert L."/>
            <person name="Albersmeier A."/>
            <person name="Kalinowski J."/>
            <person name="Ruckert C."/>
        </authorList>
    </citation>
    <scope>NUCLEOTIDE SEQUENCE [LARGE SCALE GENOMIC DNA]</scope>
    <source>
        <strain evidence="2">Coryn-1</strain>
    </source>
</reference>
<dbReference type="SUPFAM" id="SSF56784">
    <property type="entry name" value="HAD-like"/>
    <property type="match status" value="1"/>
</dbReference>
<dbReference type="RefSeq" id="WP_020934697.1">
    <property type="nucleotide sequence ID" value="NC_021915.1"/>
</dbReference>
<dbReference type="AlphaFoldDB" id="S5SUA1"/>
<name>S5SUA1_9CORY</name>
<dbReference type="PANTHER" id="PTHR19288">
    <property type="entry name" value="4-NITROPHENYLPHOSPHATASE-RELATED"/>
    <property type="match status" value="1"/>
</dbReference>
<dbReference type="SFLD" id="SFLDS00003">
    <property type="entry name" value="Haloacid_Dehalogenase"/>
    <property type="match status" value="1"/>
</dbReference>
<dbReference type="SFLD" id="SFLDG01129">
    <property type="entry name" value="C1.5:_HAD__Beta-PGM__Phosphata"/>
    <property type="match status" value="1"/>
</dbReference>
<evidence type="ECO:0000313" key="2">
    <source>
        <dbReference type="Proteomes" id="UP000015388"/>
    </source>
</evidence>
<dbReference type="STRING" id="1224163.B841_06455"/>
<dbReference type="NCBIfam" id="TIGR01549">
    <property type="entry name" value="HAD-SF-IA-v1"/>
    <property type="match status" value="1"/>
</dbReference>
<dbReference type="eggNOG" id="COG0647">
    <property type="taxonomic scope" value="Bacteria"/>
</dbReference>
<proteinExistence type="predicted"/>
<evidence type="ECO:0008006" key="3">
    <source>
        <dbReference type="Google" id="ProtNLM"/>
    </source>
</evidence>
<dbReference type="EMBL" id="CP003924">
    <property type="protein sequence ID" value="AGS34764.1"/>
    <property type="molecule type" value="Genomic_DNA"/>
</dbReference>
<dbReference type="InterPro" id="IPR036412">
    <property type="entry name" value="HAD-like_sf"/>
</dbReference>
<dbReference type="Proteomes" id="UP000015388">
    <property type="component" value="Chromosome"/>
</dbReference>
<dbReference type="InterPro" id="IPR023214">
    <property type="entry name" value="HAD_sf"/>
</dbReference>
<protein>
    <recommendedName>
        <fullName evidence="3">HAD family hydrolase</fullName>
    </recommendedName>
</protein>
<dbReference type="GO" id="GO:0005737">
    <property type="term" value="C:cytoplasm"/>
    <property type="evidence" value="ECO:0007669"/>
    <property type="project" value="TreeGrafter"/>
</dbReference>
<dbReference type="NCBIfam" id="TIGR01460">
    <property type="entry name" value="HAD-SF-IIA"/>
    <property type="match status" value="1"/>
</dbReference>
<evidence type="ECO:0000313" key="1">
    <source>
        <dbReference type="EMBL" id="AGS34764.1"/>
    </source>
</evidence>
<keyword evidence="2" id="KW-1185">Reference proteome</keyword>
<dbReference type="Pfam" id="PF13242">
    <property type="entry name" value="Hydrolase_like"/>
    <property type="match status" value="1"/>
</dbReference>
<organism evidence="1 2">
    <name type="scientific">Corynebacterium maris DSM 45190</name>
    <dbReference type="NCBI Taxonomy" id="1224163"/>
    <lineage>
        <taxon>Bacteria</taxon>
        <taxon>Bacillati</taxon>
        <taxon>Actinomycetota</taxon>
        <taxon>Actinomycetes</taxon>
        <taxon>Mycobacteriales</taxon>
        <taxon>Corynebacteriaceae</taxon>
        <taxon>Corynebacterium</taxon>
    </lineage>
</organism>
<sequence>MSLLDYYDALLLDLDGTVWEGGRAIPGAVETIHESGLACMYITNNAARAPQEVAEKLRGIGVDASEELVLTSSQAAVTLARQDFPAGTKVLILGTESFRDLARAAGFEVVDSAEDNPEVVMQGHNPETGWAQLTEATLAIAGGAAYIATNLDTTLPMERGLAVGNGSMVAAVISATGVAPAAAGKPQPVMFQQAVQKLGATKPLAVGDRLNTDIEGANAAGFPTFHVLTGVSGPLALLEAPKEQRPTYLAENMLDLKKNAHQLLPGAQGGFTARINRRDILLERGHAGATSVEALRTVLEVAWAMPEPPELIRPGSAEAEAATDGWWR</sequence>
<gene>
    <name evidence="1" type="ORF">B841_06455</name>
</gene>
<dbReference type="HOGENOM" id="CLU_043473_1_0_11"/>
<dbReference type="GO" id="GO:0016791">
    <property type="term" value="F:phosphatase activity"/>
    <property type="evidence" value="ECO:0007669"/>
    <property type="project" value="TreeGrafter"/>
</dbReference>
<dbReference type="KEGG" id="cmd:B841_06455"/>
<accession>S5SUA1</accession>
<dbReference type="Pfam" id="PF13344">
    <property type="entry name" value="Hydrolase_6"/>
    <property type="match status" value="1"/>
</dbReference>
<dbReference type="OrthoDB" id="3400930at2"/>